<sequence>MDRRKGADVQFRLALDAIDQVVTYDIACEYYAKIKARFRASPDLADVAEMVDRIRWGIPALHVTGHKADCTYLFGTAYMDCVGHFHGETAEAYWPSANRIGGHARQMNNGHRQDTLIGNANDWNWKKIVKMRAFLWSMAWAQD</sequence>
<comment type="caution">
    <text evidence="1">The sequence shown here is derived from an EMBL/GenBank/DDBJ whole genome shotgun (WGS) entry which is preliminary data.</text>
</comment>
<keyword evidence="2" id="KW-1185">Reference proteome</keyword>
<gene>
    <name evidence="1" type="ORF">B0H17DRAFT_947325</name>
</gene>
<protein>
    <submittedName>
        <fullName evidence="1">Uncharacterized protein</fullName>
    </submittedName>
</protein>
<dbReference type="EMBL" id="JARKIE010000164">
    <property type="protein sequence ID" value="KAJ7672951.1"/>
    <property type="molecule type" value="Genomic_DNA"/>
</dbReference>
<organism evidence="1 2">
    <name type="scientific">Mycena rosella</name>
    <name type="common">Pink bonnet</name>
    <name type="synonym">Agaricus rosellus</name>
    <dbReference type="NCBI Taxonomy" id="1033263"/>
    <lineage>
        <taxon>Eukaryota</taxon>
        <taxon>Fungi</taxon>
        <taxon>Dikarya</taxon>
        <taxon>Basidiomycota</taxon>
        <taxon>Agaricomycotina</taxon>
        <taxon>Agaricomycetes</taxon>
        <taxon>Agaricomycetidae</taxon>
        <taxon>Agaricales</taxon>
        <taxon>Marasmiineae</taxon>
        <taxon>Mycenaceae</taxon>
        <taxon>Mycena</taxon>
    </lineage>
</organism>
<evidence type="ECO:0000313" key="1">
    <source>
        <dbReference type="EMBL" id="KAJ7672951.1"/>
    </source>
</evidence>
<name>A0AAD7D0N0_MYCRO</name>
<accession>A0AAD7D0N0</accession>
<dbReference type="Proteomes" id="UP001221757">
    <property type="component" value="Unassembled WGS sequence"/>
</dbReference>
<dbReference type="Pfam" id="PF18758">
    <property type="entry name" value="KDZ"/>
    <property type="match status" value="1"/>
</dbReference>
<proteinExistence type="predicted"/>
<reference evidence="1" key="1">
    <citation type="submission" date="2023-03" db="EMBL/GenBank/DDBJ databases">
        <title>Massive genome expansion in bonnet fungi (Mycena s.s.) driven by repeated elements and novel gene families across ecological guilds.</title>
        <authorList>
            <consortium name="Lawrence Berkeley National Laboratory"/>
            <person name="Harder C.B."/>
            <person name="Miyauchi S."/>
            <person name="Viragh M."/>
            <person name="Kuo A."/>
            <person name="Thoen E."/>
            <person name="Andreopoulos B."/>
            <person name="Lu D."/>
            <person name="Skrede I."/>
            <person name="Drula E."/>
            <person name="Henrissat B."/>
            <person name="Morin E."/>
            <person name="Kohler A."/>
            <person name="Barry K."/>
            <person name="LaButti K."/>
            <person name="Morin E."/>
            <person name="Salamov A."/>
            <person name="Lipzen A."/>
            <person name="Mereny Z."/>
            <person name="Hegedus B."/>
            <person name="Baldrian P."/>
            <person name="Stursova M."/>
            <person name="Weitz H."/>
            <person name="Taylor A."/>
            <person name="Grigoriev I.V."/>
            <person name="Nagy L.G."/>
            <person name="Martin F."/>
            <person name="Kauserud H."/>
        </authorList>
    </citation>
    <scope>NUCLEOTIDE SEQUENCE</scope>
    <source>
        <strain evidence="1">CBHHK067</strain>
    </source>
</reference>
<evidence type="ECO:0000313" key="2">
    <source>
        <dbReference type="Proteomes" id="UP001221757"/>
    </source>
</evidence>
<dbReference type="AlphaFoldDB" id="A0AAD7D0N0"/>
<dbReference type="InterPro" id="IPR040521">
    <property type="entry name" value="KDZ"/>
</dbReference>